<reference evidence="2" key="1">
    <citation type="submission" date="2018-05" db="EMBL/GenBank/DDBJ databases">
        <authorList>
            <person name="Lanie J.A."/>
            <person name="Ng W.-L."/>
            <person name="Kazmierczak K.M."/>
            <person name="Andrzejewski T.M."/>
            <person name="Davidsen T.M."/>
            <person name="Wayne K.J."/>
            <person name="Tettelin H."/>
            <person name="Glass J.I."/>
            <person name="Rusch D."/>
            <person name="Podicherti R."/>
            <person name="Tsui H.-C.T."/>
            <person name="Winkler M.E."/>
        </authorList>
    </citation>
    <scope>NUCLEOTIDE SEQUENCE</scope>
</reference>
<evidence type="ECO:0000313" key="2">
    <source>
        <dbReference type="EMBL" id="SVB17968.1"/>
    </source>
</evidence>
<feature type="region of interest" description="Disordered" evidence="1">
    <location>
        <begin position="1"/>
        <end position="28"/>
    </location>
</feature>
<proteinExistence type="predicted"/>
<sequence length="28" mass="3075">MVKEERPIGSRERPLSMGSDIGAGTRIM</sequence>
<dbReference type="EMBL" id="UINC01031622">
    <property type="protein sequence ID" value="SVB17968.1"/>
    <property type="molecule type" value="Genomic_DNA"/>
</dbReference>
<accession>A0A382BVY4</accession>
<name>A0A382BVY4_9ZZZZ</name>
<feature type="compositionally biased region" description="Basic and acidic residues" evidence="1">
    <location>
        <begin position="1"/>
        <end position="14"/>
    </location>
</feature>
<organism evidence="2">
    <name type="scientific">marine metagenome</name>
    <dbReference type="NCBI Taxonomy" id="408172"/>
    <lineage>
        <taxon>unclassified sequences</taxon>
        <taxon>metagenomes</taxon>
        <taxon>ecological metagenomes</taxon>
    </lineage>
</organism>
<protein>
    <submittedName>
        <fullName evidence="2">Uncharacterized protein</fullName>
    </submittedName>
</protein>
<dbReference type="AlphaFoldDB" id="A0A382BVY4"/>
<evidence type="ECO:0000256" key="1">
    <source>
        <dbReference type="SAM" id="MobiDB-lite"/>
    </source>
</evidence>
<gene>
    <name evidence="2" type="ORF">METZ01_LOCUS170822</name>
</gene>